<dbReference type="GeneID" id="20354813"/>
<gene>
    <name evidence="4" type="primary">20354813</name>
    <name evidence="3" type="ORF">GGTG_14355</name>
</gene>
<reference evidence="4" key="4">
    <citation type="journal article" date="2015" name="G3 (Bethesda)">
        <title>Genome sequences of three phytopathogenic species of the Magnaporthaceae family of fungi.</title>
        <authorList>
            <person name="Okagaki L.H."/>
            <person name="Nunes C.C."/>
            <person name="Sailsbery J."/>
            <person name="Clay B."/>
            <person name="Brown D."/>
            <person name="John T."/>
            <person name="Oh Y."/>
            <person name="Young N."/>
            <person name="Fitzgerald M."/>
            <person name="Haas B.J."/>
            <person name="Zeng Q."/>
            <person name="Young S."/>
            <person name="Adiconis X."/>
            <person name="Fan L."/>
            <person name="Levin J.Z."/>
            <person name="Mitchell T.K."/>
            <person name="Okubara P.A."/>
            <person name="Farman M.L."/>
            <person name="Kohn L.M."/>
            <person name="Birren B."/>
            <person name="Ma L.-J."/>
            <person name="Dean R.A."/>
        </authorList>
    </citation>
    <scope>NUCLEOTIDE SEQUENCE</scope>
    <source>
        <strain evidence="4">R3-111a-1</strain>
    </source>
</reference>
<evidence type="ECO:0000313" key="3">
    <source>
        <dbReference type="EMBL" id="EJT68066.1"/>
    </source>
</evidence>
<feature type="compositionally biased region" description="Polar residues" evidence="1">
    <location>
        <begin position="66"/>
        <end position="78"/>
    </location>
</feature>
<keyword evidence="5" id="KW-1185">Reference proteome</keyword>
<evidence type="ECO:0000313" key="4">
    <source>
        <dbReference type="EnsemblFungi" id="EJT68066"/>
    </source>
</evidence>
<dbReference type="AlphaFoldDB" id="J8TJR6"/>
<reference evidence="5" key="1">
    <citation type="submission" date="2010-07" db="EMBL/GenBank/DDBJ databases">
        <title>The genome sequence of Gaeumannomyces graminis var. tritici strain R3-111a-1.</title>
        <authorList>
            <consortium name="The Broad Institute Genome Sequencing Platform"/>
            <person name="Ma L.-J."/>
            <person name="Dead R."/>
            <person name="Young S."/>
            <person name="Zeng Q."/>
            <person name="Koehrsen M."/>
            <person name="Alvarado L."/>
            <person name="Berlin A."/>
            <person name="Chapman S.B."/>
            <person name="Chen Z."/>
            <person name="Freedman E."/>
            <person name="Gellesch M."/>
            <person name="Goldberg J."/>
            <person name="Griggs A."/>
            <person name="Gujja S."/>
            <person name="Heilman E.R."/>
            <person name="Heiman D."/>
            <person name="Hepburn T."/>
            <person name="Howarth C."/>
            <person name="Jen D."/>
            <person name="Larson L."/>
            <person name="Mehta T."/>
            <person name="Neiman D."/>
            <person name="Pearson M."/>
            <person name="Roberts A."/>
            <person name="Saif S."/>
            <person name="Shea T."/>
            <person name="Shenoy N."/>
            <person name="Sisk P."/>
            <person name="Stolte C."/>
            <person name="Sykes S."/>
            <person name="Walk T."/>
            <person name="White J."/>
            <person name="Yandava C."/>
            <person name="Haas B."/>
            <person name="Nusbaum C."/>
            <person name="Birren B."/>
        </authorList>
    </citation>
    <scope>NUCLEOTIDE SEQUENCE [LARGE SCALE GENOMIC DNA]</scope>
    <source>
        <strain evidence="5">R3-111a-1</strain>
    </source>
</reference>
<reference evidence="4" key="5">
    <citation type="submission" date="2018-04" db="UniProtKB">
        <authorList>
            <consortium name="EnsemblFungi"/>
        </authorList>
    </citation>
    <scope>IDENTIFICATION</scope>
    <source>
        <strain evidence="4">R3-111a-1</strain>
    </source>
</reference>
<feature type="chain" id="PRO_5003816674" evidence="2">
    <location>
        <begin position="22"/>
        <end position="118"/>
    </location>
</feature>
<reference evidence="3" key="3">
    <citation type="submission" date="2010-09" db="EMBL/GenBank/DDBJ databases">
        <title>Annotation of Gaeumannomyces graminis var. tritici R3-111a-1.</title>
        <authorList>
            <consortium name="The Broad Institute Genome Sequencing Platform"/>
            <person name="Ma L.-J."/>
            <person name="Dead R."/>
            <person name="Young S.K."/>
            <person name="Zeng Q."/>
            <person name="Gargeya S."/>
            <person name="Fitzgerald M."/>
            <person name="Haas B."/>
            <person name="Abouelleil A."/>
            <person name="Alvarado L."/>
            <person name="Arachchi H.M."/>
            <person name="Berlin A."/>
            <person name="Brown A."/>
            <person name="Chapman S.B."/>
            <person name="Chen Z."/>
            <person name="Dunbar C."/>
            <person name="Freedman E."/>
            <person name="Gearin G."/>
            <person name="Gellesch M."/>
            <person name="Goldberg J."/>
            <person name="Griggs A."/>
            <person name="Gujja S."/>
            <person name="Heiman D."/>
            <person name="Howarth C."/>
            <person name="Larson L."/>
            <person name="Lui A."/>
            <person name="MacDonald P.J.P."/>
            <person name="Mehta T."/>
            <person name="Montmayeur A."/>
            <person name="Murphy C."/>
            <person name="Neiman D."/>
            <person name="Pearson M."/>
            <person name="Priest M."/>
            <person name="Roberts A."/>
            <person name="Saif S."/>
            <person name="Shea T."/>
            <person name="Shenoy N."/>
            <person name="Sisk P."/>
            <person name="Stolte C."/>
            <person name="Sykes S."/>
            <person name="Yandava C."/>
            <person name="Wortman J."/>
            <person name="Nusbaum C."/>
            <person name="Birren B."/>
        </authorList>
    </citation>
    <scope>NUCLEOTIDE SEQUENCE</scope>
    <source>
        <strain evidence="3">R3-111a-1</strain>
    </source>
</reference>
<dbReference type="Proteomes" id="UP000006039">
    <property type="component" value="Unassembled WGS sequence"/>
</dbReference>
<feature type="region of interest" description="Disordered" evidence="1">
    <location>
        <begin position="51"/>
        <end position="78"/>
    </location>
</feature>
<feature type="non-terminal residue" evidence="3">
    <location>
        <position position="118"/>
    </location>
</feature>
<dbReference type="EnsemblFungi" id="EJT68066">
    <property type="protein sequence ID" value="EJT68066"/>
    <property type="gene ID" value="GGTG_14355"/>
</dbReference>
<evidence type="ECO:0000256" key="2">
    <source>
        <dbReference type="SAM" id="SignalP"/>
    </source>
</evidence>
<evidence type="ECO:0000313" key="5">
    <source>
        <dbReference type="Proteomes" id="UP000006039"/>
    </source>
</evidence>
<proteinExistence type="predicted"/>
<dbReference type="RefSeq" id="XP_009230546.1">
    <property type="nucleotide sequence ID" value="XM_009232282.1"/>
</dbReference>
<reference evidence="3" key="2">
    <citation type="submission" date="2010-07" db="EMBL/GenBank/DDBJ databases">
        <authorList>
            <consortium name="The Broad Institute Genome Sequencing Platform"/>
            <consortium name="Broad Institute Genome Sequencing Center for Infectious Disease"/>
            <person name="Ma L.-J."/>
            <person name="Dead R."/>
            <person name="Young S."/>
            <person name="Zeng Q."/>
            <person name="Koehrsen M."/>
            <person name="Alvarado L."/>
            <person name="Berlin A."/>
            <person name="Chapman S.B."/>
            <person name="Chen Z."/>
            <person name="Freedman E."/>
            <person name="Gellesch M."/>
            <person name="Goldberg J."/>
            <person name="Griggs A."/>
            <person name="Gujja S."/>
            <person name="Heilman E.R."/>
            <person name="Heiman D."/>
            <person name="Hepburn T."/>
            <person name="Howarth C."/>
            <person name="Jen D."/>
            <person name="Larson L."/>
            <person name="Mehta T."/>
            <person name="Neiman D."/>
            <person name="Pearson M."/>
            <person name="Roberts A."/>
            <person name="Saif S."/>
            <person name="Shea T."/>
            <person name="Shenoy N."/>
            <person name="Sisk P."/>
            <person name="Stolte C."/>
            <person name="Sykes S."/>
            <person name="Walk T."/>
            <person name="White J."/>
            <person name="Yandava C."/>
            <person name="Haas B."/>
            <person name="Nusbaum C."/>
            <person name="Birren B."/>
        </authorList>
    </citation>
    <scope>NUCLEOTIDE SEQUENCE</scope>
    <source>
        <strain evidence="3">R3-111a-1</strain>
    </source>
</reference>
<dbReference type="EMBL" id="GL385688">
    <property type="protein sequence ID" value="EJT68066.1"/>
    <property type="molecule type" value="Genomic_DNA"/>
</dbReference>
<keyword evidence="2" id="KW-0732">Signal</keyword>
<accession>J8TJR6</accession>
<protein>
    <submittedName>
        <fullName evidence="3 4">Uncharacterized protein</fullName>
    </submittedName>
</protein>
<organism evidence="3">
    <name type="scientific">Gaeumannomyces tritici (strain R3-111a-1)</name>
    <name type="common">Wheat and barley take-all root rot fungus</name>
    <name type="synonym">Gaeumannomyces graminis var. tritici</name>
    <dbReference type="NCBI Taxonomy" id="644352"/>
    <lineage>
        <taxon>Eukaryota</taxon>
        <taxon>Fungi</taxon>
        <taxon>Dikarya</taxon>
        <taxon>Ascomycota</taxon>
        <taxon>Pezizomycotina</taxon>
        <taxon>Sordariomycetes</taxon>
        <taxon>Sordariomycetidae</taxon>
        <taxon>Magnaporthales</taxon>
        <taxon>Magnaporthaceae</taxon>
        <taxon>Gaeumannomyces</taxon>
    </lineage>
</organism>
<name>J8TJR6_GAET3</name>
<feature type="signal peptide" evidence="2">
    <location>
        <begin position="1"/>
        <end position="21"/>
    </location>
</feature>
<evidence type="ECO:0000256" key="1">
    <source>
        <dbReference type="SAM" id="MobiDB-lite"/>
    </source>
</evidence>
<dbReference type="VEuPathDB" id="FungiDB:GGTG_14355"/>
<sequence>MQAGRYAAMLLPVRLTGFVIGDTPCGASNYLKVKSTKEGLGALHPFPRAAFSPTVGPVHGPRSDRSPQWLSDSPGATPQQLQDIDEVLKGGTMCLVARRLGSRAATCGAGVGHVTIRK</sequence>